<accession>W7TTF5</accession>
<evidence type="ECO:0000313" key="3">
    <source>
        <dbReference type="Proteomes" id="UP000019335"/>
    </source>
</evidence>
<comment type="caution">
    <text evidence="2">The sequence shown here is derived from an EMBL/GenBank/DDBJ whole genome shotgun (WGS) entry which is preliminary data.</text>
</comment>
<evidence type="ECO:0000256" key="1">
    <source>
        <dbReference type="SAM" id="Phobius"/>
    </source>
</evidence>
<protein>
    <submittedName>
        <fullName evidence="2">Uncharacterized protein</fullName>
    </submittedName>
</protein>
<dbReference type="AlphaFoldDB" id="W7TTF5"/>
<organism evidence="2 3">
    <name type="scientific">Nannochloropsis gaditana</name>
    <dbReference type="NCBI Taxonomy" id="72520"/>
    <lineage>
        <taxon>Eukaryota</taxon>
        <taxon>Sar</taxon>
        <taxon>Stramenopiles</taxon>
        <taxon>Ochrophyta</taxon>
        <taxon>Eustigmatophyceae</taxon>
        <taxon>Eustigmatales</taxon>
        <taxon>Monodopsidaceae</taxon>
        <taxon>Nannochloropsis</taxon>
    </lineage>
</organism>
<dbReference type="Proteomes" id="UP000019335">
    <property type="component" value="Chromosome 1"/>
</dbReference>
<keyword evidence="1" id="KW-0472">Membrane</keyword>
<dbReference type="InterPro" id="IPR044845">
    <property type="entry name" value="HPAT/SRGT1-like"/>
</dbReference>
<dbReference type="OrthoDB" id="2015991at2759"/>
<keyword evidence="1" id="KW-1133">Transmembrane helix</keyword>
<keyword evidence="3" id="KW-1185">Reference proteome</keyword>
<sequence>MTHHPHSSARQRNIVLKVLAFSSFGCLVLPYILGFHLDLYDDQLKAIWRKRLAHQLSATEADTENGISVESKASSNAQIDYEVSFPEIDAEDRIIIQFSTDCTSFQHWQAMTMLESAERVGQRGAIVRVVCGCEKKASLTGGDQLTKEQIQAEHAAFAEHPSSTPRFRFHLIFVDDMTHVANTSERYKFANKAQSLHFWLDKMGGGTLREVAGPDASFDESDEDVVVISIDPDFLFMTPFGPRELGLLPSASWGTNSVSEAPKLRQTNLSDEILFRVPKSGREVIAQMRGRPTAQAYSLSSVWRELPVCKEDTDGCSRVSFAEANQFYNVGPPYALHRADWLPFIDEWTAVIPLAHAQYSTVSEDKTKHYAEMFAWAIAAAKLHLPHTLLDMAMVGCMRNWPAERIHKAVSALQKNHAKDRTFRCGLDSPIVANNVGLAVSKDEKTSEAGVSAPVSASDRLPAFLHYCEQCRMEEEGRVWWWYKRMLPADLIFDCGPHLVELPPSAMFGSSKEAFVSCTLIEIVNACKRRFRRSSLCQSAANATENESHDVKIIPKGGHRRIREGEWHDVPAK</sequence>
<reference evidence="2 3" key="1">
    <citation type="journal article" date="2014" name="Mol. Plant">
        <title>Chromosome Scale Genome Assembly and Transcriptome Profiling of Nannochloropsis gaditana in Nitrogen Depletion.</title>
        <authorList>
            <person name="Corteggiani Carpinelli E."/>
            <person name="Telatin A."/>
            <person name="Vitulo N."/>
            <person name="Forcato C."/>
            <person name="D'Angelo M."/>
            <person name="Schiavon R."/>
            <person name="Vezzi A."/>
            <person name="Giacometti G.M."/>
            <person name="Morosinotto T."/>
            <person name="Valle G."/>
        </authorList>
    </citation>
    <scope>NUCLEOTIDE SEQUENCE [LARGE SCALE GENOMIC DNA]</scope>
    <source>
        <strain evidence="2 3">B-31</strain>
    </source>
</reference>
<evidence type="ECO:0000313" key="2">
    <source>
        <dbReference type="EMBL" id="EWM30470.1"/>
    </source>
</evidence>
<dbReference type="GO" id="GO:0016757">
    <property type="term" value="F:glycosyltransferase activity"/>
    <property type="evidence" value="ECO:0007669"/>
    <property type="project" value="InterPro"/>
</dbReference>
<dbReference type="PANTHER" id="PTHR31485">
    <property type="entry name" value="PEPTIDYL SERINE ALPHA-GALACTOSYLTRANSFERASE"/>
    <property type="match status" value="1"/>
</dbReference>
<gene>
    <name evidence="2" type="ORF">Naga_100013g53</name>
</gene>
<dbReference type="PANTHER" id="PTHR31485:SF7">
    <property type="entry name" value="PEPTIDYL SERINE ALPHA-GALACTOSYLTRANSFERASE"/>
    <property type="match status" value="1"/>
</dbReference>
<proteinExistence type="predicted"/>
<dbReference type="EMBL" id="AZIL01000033">
    <property type="protein sequence ID" value="EWM30470.1"/>
    <property type="molecule type" value="Genomic_DNA"/>
</dbReference>
<keyword evidence="1" id="KW-0812">Transmembrane</keyword>
<name>W7TTF5_9STRA</name>
<feature type="transmembrane region" description="Helical" evidence="1">
    <location>
        <begin position="14"/>
        <end position="33"/>
    </location>
</feature>